<dbReference type="RefSeq" id="WP_343887093.1">
    <property type="nucleotide sequence ID" value="NZ_BAAAEH010000001.1"/>
</dbReference>
<dbReference type="InterPro" id="IPR032710">
    <property type="entry name" value="NTF2-like_dom_sf"/>
</dbReference>
<dbReference type="Pfam" id="PF12680">
    <property type="entry name" value="SnoaL_2"/>
    <property type="match status" value="1"/>
</dbReference>
<organism evidence="2 3">
    <name type="scientific">Sphingomonas oligophenolica</name>
    <dbReference type="NCBI Taxonomy" id="301154"/>
    <lineage>
        <taxon>Bacteria</taxon>
        <taxon>Pseudomonadati</taxon>
        <taxon>Pseudomonadota</taxon>
        <taxon>Alphaproteobacteria</taxon>
        <taxon>Sphingomonadales</taxon>
        <taxon>Sphingomonadaceae</taxon>
        <taxon>Sphingomonas</taxon>
    </lineage>
</organism>
<comment type="caution">
    <text evidence="2">The sequence shown here is derived from an EMBL/GenBank/DDBJ whole genome shotgun (WGS) entry which is preliminary data.</text>
</comment>
<protein>
    <submittedName>
        <fullName evidence="2">Nuclear transport factor 2 family protein</fullName>
    </submittedName>
</protein>
<evidence type="ECO:0000259" key="1">
    <source>
        <dbReference type="Pfam" id="PF12680"/>
    </source>
</evidence>
<dbReference type="Proteomes" id="UP001419910">
    <property type="component" value="Unassembled WGS sequence"/>
</dbReference>
<feature type="domain" description="SnoaL-like" evidence="1">
    <location>
        <begin position="9"/>
        <end position="80"/>
    </location>
</feature>
<dbReference type="EMBL" id="JBDIME010000033">
    <property type="protein sequence ID" value="MEN2792764.1"/>
    <property type="molecule type" value="Genomic_DNA"/>
</dbReference>
<sequence length="116" mass="13758">MIFPERWADQWIDGWNRRDMESLLSLYSLEIELRSPFAKVYASEGLIKGRADVLAYWQEAIRRLPNLTFEMVKVYRGHQALSMHYVDSIGRNSIKTVLFNDRDEAIFETNCLDRLR</sequence>
<accession>A0ABU9YAF7</accession>
<dbReference type="Gene3D" id="3.10.450.50">
    <property type="match status" value="1"/>
</dbReference>
<keyword evidence="3" id="KW-1185">Reference proteome</keyword>
<gene>
    <name evidence="2" type="ORF">ABC974_24255</name>
</gene>
<dbReference type="InterPro" id="IPR037401">
    <property type="entry name" value="SnoaL-like"/>
</dbReference>
<name>A0ABU9YAF7_9SPHN</name>
<dbReference type="SUPFAM" id="SSF54427">
    <property type="entry name" value="NTF2-like"/>
    <property type="match status" value="1"/>
</dbReference>
<reference evidence="2 3" key="1">
    <citation type="submission" date="2024-05" db="EMBL/GenBank/DDBJ databases">
        <authorList>
            <person name="Liu Q."/>
            <person name="Xin Y.-H."/>
        </authorList>
    </citation>
    <scope>NUCLEOTIDE SEQUENCE [LARGE SCALE GENOMIC DNA]</scope>
    <source>
        <strain evidence="2 3">CGMCC 1.10181</strain>
    </source>
</reference>
<proteinExistence type="predicted"/>
<evidence type="ECO:0000313" key="2">
    <source>
        <dbReference type="EMBL" id="MEN2792764.1"/>
    </source>
</evidence>
<evidence type="ECO:0000313" key="3">
    <source>
        <dbReference type="Proteomes" id="UP001419910"/>
    </source>
</evidence>